<name>A0A9N7TZG4_PLEPL</name>
<feature type="compositionally biased region" description="Basic residues" evidence="1">
    <location>
        <begin position="209"/>
        <end position="218"/>
    </location>
</feature>
<accession>A0A9N7TZG4</accession>
<dbReference type="Proteomes" id="UP001153269">
    <property type="component" value="Unassembled WGS sequence"/>
</dbReference>
<evidence type="ECO:0000313" key="2">
    <source>
        <dbReference type="EMBL" id="CAB1421597.1"/>
    </source>
</evidence>
<keyword evidence="3" id="KW-1185">Reference proteome</keyword>
<gene>
    <name evidence="2" type="ORF">PLEPLA_LOCUS9484</name>
</gene>
<organism evidence="2 3">
    <name type="scientific">Pleuronectes platessa</name>
    <name type="common">European plaice</name>
    <dbReference type="NCBI Taxonomy" id="8262"/>
    <lineage>
        <taxon>Eukaryota</taxon>
        <taxon>Metazoa</taxon>
        <taxon>Chordata</taxon>
        <taxon>Craniata</taxon>
        <taxon>Vertebrata</taxon>
        <taxon>Euteleostomi</taxon>
        <taxon>Actinopterygii</taxon>
        <taxon>Neopterygii</taxon>
        <taxon>Teleostei</taxon>
        <taxon>Neoteleostei</taxon>
        <taxon>Acanthomorphata</taxon>
        <taxon>Carangaria</taxon>
        <taxon>Pleuronectiformes</taxon>
        <taxon>Pleuronectoidei</taxon>
        <taxon>Pleuronectidae</taxon>
        <taxon>Pleuronectes</taxon>
    </lineage>
</organism>
<protein>
    <submittedName>
        <fullName evidence="2">Uncharacterized protein</fullName>
    </submittedName>
</protein>
<sequence>MPTAACVERGGMTERRHKHLRPAPKSSFGITEVVAKTSSCPRLSATELHGDSCLNRAVAAMPSTQRSYSEEGLDVKCDFTPRPQTHIVHTATNRRRAMKERSILGQLFVLMPPGDAGGEERLCFDAVAWQERVLLLTSANGPVFGAGLSHSQTGTIWLNCVGDSLLNVTLHATRSGSGWVQSRPRRGDEQGRISKIYICNPSVDEGRRGRQRRKRRLRSMRDSVESESVFDEGDRDCKETDSG</sequence>
<reference evidence="2" key="1">
    <citation type="submission" date="2020-03" db="EMBL/GenBank/DDBJ databases">
        <authorList>
            <person name="Weist P."/>
        </authorList>
    </citation>
    <scope>NUCLEOTIDE SEQUENCE</scope>
</reference>
<dbReference type="AlphaFoldDB" id="A0A9N7TZG4"/>
<comment type="caution">
    <text evidence="2">The sequence shown here is derived from an EMBL/GenBank/DDBJ whole genome shotgun (WGS) entry which is preliminary data.</text>
</comment>
<proteinExistence type="predicted"/>
<dbReference type="EMBL" id="CADEAL010000535">
    <property type="protein sequence ID" value="CAB1421597.1"/>
    <property type="molecule type" value="Genomic_DNA"/>
</dbReference>
<feature type="region of interest" description="Disordered" evidence="1">
    <location>
        <begin position="204"/>
        <end position="243"/>
    </location>
</feature>
<evidence type="ECO:0000313" key="3">
    <source>
        <dbReference type="Proteomes" id="UP001153269"/>
    </source>
</evidence>
<evidence type="ECO:0000256" key="1">
    <source>
        <dbReference type="SAM" id="MobiDB-lite"/>
    </source>
</evidence>